<dbReference type="PANTHER" id="PTHR24421">
    <property type="entry name" value="NITRATE/NITRITE SENSOR PROTEIN NARX-RELATED"/>
    <property type="match status" value="1"/>
</dbReference>
<dbReference type="EMBL" id="CP060789">
    <property type="protein sequence ID" value="QNP56457.1"/>
    <property type="molecule type" value="Genomic_DNA"/>
</dbReference>
<reference evidence="10 11" key="1">
    <citation type="submission" date="2020-08" db="EMBL/GenBank/DDBJ databases">
        <title>Genome sequence of Tessaracoccus defluvii JCM 17540T.</title>
        <authorList>
            <person name="Hyun D.-W."/>
            <person name="Bae J.-W."/>
        </authorList>
    </citation>
    <scope>NUCLEOTIDE SEQUENCE [LARGE SCALE GENOMIC DNA]</scope>
    <source>
        <strain evidence="10 11">JCM 17540</strain>
    </source>
</reference>
<proteinExistence type="predicted"/>
<evidence type="ECO:0000313" key="11">
    <source>
        <dbReference type="Proteomes" id="UP000516117"/>
    </source>
</evidence>
<evidence type="ECO:0000256" key="2">
    <source>
        <dbReference type="ARBA" id="ARBA00012438"/>
    </source>
</evidence>
<feature type="domain" description="Histidine kinase/HSP90-like ATPase" evidence="9">
    <location>
        <begin position="142"/>
        <end position="230"/>
    </location>
</feature>
<name>A0A7H0H7E1_9ACTN</name>
<dbReference type="InterPro" id="IPR003594">
    <property type="entry name" value="HATPase_dom"/>
</dbReference>
<sequence length="230" mass="24167">MAAPPPGSGFPQSAAPEAALAARSYRVTLELREARHRLVRSREEERLRIRRDLHDGLGPAIVGARMQVAAAARSNAADDLLEAMQETLAECNREIRRIVDGLRPGALDRGLLAALEQRAGAIGPVPSVTVEAAAPLPPLDAAVEVAAFRIITEALANAARHSGAAQVRIRLDCPAGQLLAEVVDDGTGGARVRDGGVGLQSMRERAEELGGRLVVDSGPAGTAVRLQLPR</sequence>
<comment type="catalytic activity">
    <reaction evidence="1">
        <text>ATP + protein L-histidine = ADP + protein N-phospho-L-histidine.</text>
        <dbReference type="EC" id="2.7.13.3"/>
    </reaction>
</comment>
<dbReference type="InterPro" id="IPR011712">
    <property type="entry name" value="Sig_transdc_His_kin_sub3_dim/P"/>
</dbReference>
<dbReference type="GO" id="GO:0005524">
    <property type="term" value="F:ATP binding"/>
    <property type="evidence" value="ECO:0007669"/>
    <property type="project" value="UniProtKB-KW"/>
</dbReference>
<keyword evidence="11" id="KW-1185">Reference proteome</keyword>
<keyword evidence="6" id="KW-0418">Kinase</keyword>
<dbReference type="AlphaFoldDB" id="A0A7H0H7E1"/>
<protein>
    <recommendedName>
        <fullName evidence="2">histidine kinase</fullName>
        <ecNumber evidence="2">2.7.13.3</ecNumber>
    </recommendedName>
</protein>
<evidence type="ECO:0000256" key="7">
    <source>
        <dbReference type="ARBA" id="ARBA00022840"/>
    </source>
</evidence>
<keyword evidence="4" id="KW-0808">Transferase</keyword>
<dbReference type="PANTHER" id="PTHR24421:SF10">
    <property type="entry name" value="NITRATE_NITRITE SENSOR PROTEIN NARQ"/>
    <property type="match status" value="1"/>
</dbReference>
<accession>A0A7H0H7E1</accession>
<dbReference type="KEGG" id="tdf:H9L22_03195"/>
<keyword evidence="3" id="KW-0597">Phosphoprotein</keyword>
<evidence type="ECO:0000256" key="6">
    <source>
        <dbReference type="ARBA" id="ARBA00022777"/>
    </source>
</evidence>
<dbReference type="InterPro" id="IPR036890">
    <property type="entry name" value="HATPase_C_sf"/>
</dbReference>
<keyword evidence="7" id="KW-0067">ATP-binding</keyword>
<dbReference type="GO" id="GO:0046983">
    <property type="term" value="F:protein dimerization activity"/>
    <property type="evidence" value="ECO:0007669"/>
    <property type="project" value="InterPro"/>
</dbReference>
<dbReference type="GO" id="GO:0016020">
    <property type="term" value="C:membrane"/>
    <property type="evidence" value="ECO:0007669"/>
    <property type="project" value="InterPro"/>
</dbReference>
<dbReference type="InterPro" id="IPR050482">
    <property type="entry name" value="Sensor_HK_TwoCompSys"/>
</dbReference>
<keyword evidence="8" id="KW-0902">Two-component regulatory system</keyword>
<dbReference type="EC" id="2.7.13.3" evidence="2"/>
<dbReference type="Pfam" id="PF07730">
    <property type="entry name" value="HisKA_3"/>
    <property type="match status" value="1"/>
</dbReference>
<evidence type="ECO:0000259" key="9">
    <source>
        <dbReference type="SMART" id="SM00387"/>
    </source>
</evidence>
<evidence type="ECO:0000256" key="4">
    <source>
        <dbReference type="ARBA" id="ARBA00022679"/>
    </source>
</evidence>
<dbReference type="Gene3D" id="1.20.5.1930">
    <property type="match status" value="1"/>
</dbReference>
<evidence type="ECO:0000256" key="1">
    <source>
        <dbReference type="ARBA" id="ARBA00000085"/>
    </source>
</evidence>
<evidence type="ECO:0000256" key="3">
    <source>
        <dbReference type="ARBA" id="ARBA00022553"/>
    </source>
</evidence>
<dbReference type="RefSeq" id="WP_187721566.1">
    <property type="nucleotide sequence ID" value="NZ_BAABBL010000001.1"/>
</dbReference>
<dbReference type="Proteomes" id="UP000516117">
    <property type="component" value="Chromosome"/>
</dbReference>
<dbReference type="SUPFAM" id="SSF55874">
    <property type="entry name" value="ATPase domain of HSP90 chaperone/DNA topoisomerase II/histidine kinase"/>
    <property type="match status" value="1"/>
</dbReference>
<dbReference type="Pfam" id="PF02518">
    <property type="entry name" value="HATPase_c"/>
    <property type="match status" value="1"/>
</dbReference>
<gene>
    <name evidence="10" type="ORF">H9L22_03195</name>
</gene>
<dbReference type="Gene3D" id="3.30.565.10">
    <property type="entry name" value="Histidine kinase-like ATPase, C-terminal domain"/>
    <property type="match status" value="1"/>
</dbReference>
<evidence type="ECO:0000256" key="5">
    <source>
        <dbReference type="ARBA" id="ARBA00022741"/>
    </source>
</evidence>
<organism evidence="10 11">
    <name type="scientific">Tessaracoccus defluvii</name>
    <dbReference type="NCBI Taxonomy" id="1285901"/>
    <lineage>
        <taxon>Bacteria</taxon>
        <taxon>Bacillati</taxon>
        <taxon>Actinomycetota</taxon>
        <taxon>Actinomycetes</taxon>
        <taxon>Propionibacteriales</taxon>
        <taxon>Propionibacteriaceae</taxon>
        <taxon>Tessaracoccus</taxon>
    </lineage>
</organism>
<dbReference type="SMART" id="SM00387">
    <property type="entry name" value="HATPase_c"/>
    <property type="match status" value="1"/>
</dbReference>
<dbReference type="GO" id="GO:0000155">
    <property type="term" value="F:phosphorelay sensor kinase activity"/>
    <property type="evidence" value="ECO:0007669"/>
    <property type="project" value="InterPro"/>
</dbReference>
<dbReference type="CDD" id="cd16917">
    <property type="entry name" value="HATPase_UhpB-NarQ-NarX-like"/>
    <property type="match status" value="1"/>
</dbReference>
<evidence type="ECO:0000256" key="8">
    <source>
        <dbReference type="ARBA" id="ARBA00023012"/>
    </source>
</evidence>
<keyword evidence="5" id="KW-0547">Nucleotide-binding</keyword>
<evidence type="ECO:0000313" key="10">
    <source>
        <dbReference type="EMBL" id="QNP56457.1"/>
    </source>
</evidence>